<dbReference type="Gene3D" id="1.25.40.10">
    <property type="entry name" value="Tetratricopeptide repeat domain"/>
    <property type="match status" value="1"/>
</dbReference>
<comment type="caution">
    <text evidence="5">The sequence shown here is derived from an EMBL/GenBank/DDBJ whole genome shotgun (WGS) entry which is preliminary data.</text>
</comment>
<feature type="chain" id="PRO_5012280937" evidence="4">
    <location>
        <begin position="20"/>
        <end position="223"/>
    </location>
</feature>
<reference evidence="5 6" key="1">
    <citation type="journal article" date="2017" name="Water Res.">
        <title>Comammox in drinking water systems.</title>
        <authorList>
            <person name="Wang Y."/>
            <person name="Ma L."/>
            <person name="Mao Y."/>
            <person name="Jiang X."/>
            <person name="Xia Y."/>
            <person name="Yu K."/>
            <person name="Li B."/>
            <person name="Zhang T."/>
        </authorList>
    </citation>
    <scope>NUCLEOTIDE SEQUENCE [LARGE SCALE GENOMIC DNA]</scope>
    <source>
        <strain evidence="5">SG_bin8</strain>
    </source>
</reference>
<gene>
    <name evidence="5" type="ORF">A4S15_04680</name>
</gene>
<accession>A0A1W9I489</accession>
<protein>
    <submittedName>
        <fullName evidence="5">Uncharacterized protein</fullName>
    </submittedName>
</protein>
<dbReference type="RefSeq" id="WP_376802628.1">
    <property type="nucleotide sequence ID" value="NZ_DBNB01000030.1"/>
</dbReference>
<name>A0A1W9I489_9HYPH</name>
<proteinExistence type="predicted"/>
<dbReference type="AlphaFoldDB" id="A0A1W9I489"/>
<dbReference type="InterPro" id="IPR011990">
    <property type="entry name" value="TPR-like_helical_dom_sf"/>
</dbReference>
<dbReference type="InterPro" id="IPR050498">
    <property type="entry name" value="Ycf3"/>
</dbReference>
<keyword evidence="4" id="KW-0732">Signal</keyword>
<keyword evidence="2" id="KW-0802">TPR repeat</keyword>
<dbReference type="Pfam" id="PF13371">
    <property type="entry name" value="TPR_9"/>
    <property type="match status" value="1"/>
</dbReference>
<sequence>MKPLALFIVIALWPGFAAAQSDAGQSPKETGQPETGVPQKIEREPVAPGPNPQQRGEAQSPEAYAKLVDALYVKLREAKSETEAETIDDALTALWVRRGGATAQTLLEWSQEEFAQKRYATALDYLDALLAINPDHFEAYFRRAVVAYQMRAIGQAINDLGRTLALEPRHYGALGVLGNILAEIGREKEAFAAFQSALALIPLRGQLKKQVERLSPQVEGRPG</sequence>
<dbReference type="STRING" id="1827387.A4S15_04680"/>
<evidence type="ECO:0000256" key="2">
    <source>
        <dbReference type="ARBA" id="ARBA00022803"/>
    </source>
</evidence>
<dbReference type="SUPFAM" id="SSF48452">
    <property type="entry name" value="TPR-like"/>
    <property type="match status" value="1"/>
</dbReference>
<keyword evidence="1" id="KW-0677">Repeat</keyword>
<evidence type="ECO:0000256" key="1">
    <source>
        <dbReference type="ARBA" id="ARBA00022737"/>
    </source>
</evidence>
<dbReference type="Proteomes" id="UP000192872">
    <property type="component" value="Unassembled WGS sequence"/>
</dbReference>
<evidence type="ECO:0000313" key="5">
    <source>
        <dbReference type="EMBL" id="OQW54503.1"/>
    </source>
</evidence>
<evidence type="ECO:0000313" key="6">
    <source>
        <dbReference type="Proteomes" id="UP000192872"/>
    </source>
</evidence>
<dbReference type="EMBL" id="LWDL01000003">
    <property type="protein sequence ID" value="OQW54503.1"/>
    <property type="molecule type" value="Genomic_DNA"/>
</dbReference>
<feature type="compositionally biased region" description="Polar residues" evidence="3">
    <location>
        <begin position="22"/>
        <end position="33"/>
    </location>
</feature>
<dbReference type="SMART" id="SM00028">
    <property type="entry name" value="TPR"/>
    <property type="match status" value="3"/>
</dbReference>
<evidence type="ECO:0000256" key="4">
    <source>
        <dbReference type="SAM" id="SignalP"/>
    </source>
</evidence>
<dbReference type="InterPro" id="IPR019734">
    <property type="entry name" value="TPR_rpt"/>
</dbReference>
<evidence type="ECO:0000256" key="3">
    <source>
        <dbReference type="SAM" id="MobiDB-lite"/>
    </source>
</evidence>
<dbReference type="PANTHER" id="PTHR44858">
    <property type="entry name" value="TETRATRICOPEPTIDE REPEAT PROTEIN 6"/>
    <property type="match status" value="1"/>
</dbReference>
<dbReference type="PANTHER" id="PTHR44858:SF1">
    <property type="entry name" value="UDP-N-ACETYLGLUCOSAMINE--PEPTIDE N-ACETYLGLUCOSAMINYLTRANSFERASE SPINDLY-RELATED"/>
    <property type="match status" value="1"/>
</dbReference>
<feature type="signal peptide" evidence="4">
    <location>
        <begin position="1"/>
        <end position="19"/>
    </location>
</feature>
<feature type="region of interest" description="Disordered" evidence="3">
    <location>
        <begin position="20"/>
        <end position="60"/>
    </location>
</feature>
<organism evidence="5 6">
    <name type="scientific">Candidatus Raskinella chloraquaticus</name>
    <dbReference type="NCBI Taxonomy" id="1951219"/>
    <lineage>
        <taxon>Bacteria</taxon>
        <taxon>Pseudomonadati</taxon>
        <taxon>Pseudomonadota</taxon>
        <taxon>Alphaproteobacteria</taxon>
        <taxon>Hyphomicrobiales</taxon>
        <taxon>Phreatobacteraceae</taxon>
        <taxon>Candidatus Raskinella</taxon>
    </lineage>
</organism>